<reference evidence="6" key="1">
    <citation type="submission" date="2022-07" db="EMBL/GenBank/DDBJ databases">
        <title>Phylogenomic reconstructions and comparative analyses of Kickxellomycotina fungi.</title>
        <authorList>
            <person name="Reynolds N.K."/>
            <person name="Stajich J.E."/>
            <person name="Barry K."/>
            <person name="Grigoriev I.V."/>
            <person name="Crous P."/>
            <person name="Smith M.E."/>
        </authorList>
    </citation>
    <scope>NUCLEOTIDE SEQUENCE</scope>
    <source>
        <strain evidence="6">RSA 476</strain>
    </source>
</reference>
<keyword evidence="7" id="KW-1185">Reference proteome</keyword>
<comment type="similarity">
    <text evidence="2">Belongs to the importin beta family.</text>
</comment>
<dbReference type="PANTHER" id="PTHR10997">
    <property type="entry name" value="IMPORTIN-7, 8, 11"/>
    <property type="match status" value="1"/>
</dbReference>
<dbReference type="InterPro" id="IPR058669">
    <property type="entry name" value="TPR_IPO7/11-like"/>
</dbReference>
<comment type="subcellular location">
    <subcellularLocation>
        <location evidence="1">Nucleus</location>
    </subcellularLocation>
</comment>
<dbReference type="Pfam" id="PF25758">
    <property type="entry name" value="TPR_IPO11"/>
    <property type="match status" value="1"/>
</dbReference>
<dbReference type="SUPFAM" id="SSF48371">
    <property type="entry name" value="ARM repeat"/>
    <property type="match status" value="1"/>
</dbReference>
<accession>A0A9W8IHN7</accession>
<keyword evidence="3" id="KW-0813">Transport</keyword>
<organism evidence="6 7">
    <name type="scientific">Coemansia aciculifera</name>
    <dbReference type="NCBI Taxonomy" id="417176"/>
    <lineage>
        <taxon>Eukaryota</taxon>
        <taxon>Fungi</taxon>
        <taxon>Fungi incertae sedis</taxon>
        <taxon>Zoopagomycota</taxon>
        <taxon>Kickxellomycotina</taxon>
        <taxon>Kickxellomycetes</taxon>
        <taxon>Kickxellales</taxon>
        <taxon>Kickxellaceae</taxon>
        <taxon>Coemansia</taxon>
    </lineage>
</organism>
<dbReference type="PROSITE" id="PS50166">
    <property type="entry name" value="IMPORTIN_B_NT"/>
    <property type="match status" value="1"/>
</dbReference>
<dbReference type="EMBL" id="JANBUY010000107">
    <property type="protein sequence ID" value="KAJ2863885.1"/>
    <property type="molecule type" value="Genomic_DNA"/>
</dbReference>
<dbReference type="Proteomes" id="UP001140074">
    <property type="component" value="Unassembled WGS sequence"/>
</dbReference>
<dbReference type="GO" id="GO:0005635">
    <property type="term" value="C:nuclear envelope"/>
    <property type="evidence" value="ECO:0007669"/>
    <property type="project" value="TreeGrafter"/>
</dbReference>
<protein>
    <recommendedName>
        <fullName evidence="5">Importin N-terminal domain-containing protein</fullName>
    </recommendedName>
</protein>
<gene>
    <name evidence="6" type="ORF">GGH94_003291</name>
</gene>
<keyword evidence="4" id="KW-0539">Nucleus</keyword>
<dbReference type="InterPro" id="IPR011989">
    <property type="entry name" value="ARM-like"/>
</dbReference>
<evidence type="ECO:0000313" key="7">
    <source>
        <dbReference type="Proteomes" id="UP001140074"/>
    </source>
</evidence>
<sequence>MDSSDSRQSVIEVLENATSQDPACMARADDNLRIWETRPQFHAILFSIFADRTLSMPARLMAIITFKNGVDKYWKKTALHAIGLAEKELIRPQLLSMLDEDAPQIAVQYCVAIARIARWEFPLVWPTFAEELASRVHAIAHDLNSSADANRRRCYTMEHNALYILHLFVKMLCERKLARERQALRSTAPALFSVVAPIYARRVAQFNEALHVGDSEGSQELLKSIRFCLKTLRRLYVHGFGDFEAADALVHEFYMATVGHQAAFYELFCGLPAESREADGCRILVKIILLYGKIHLEFQKFKAVRFITTPAVVPLLRWYWQQIQGEAPQLTAVPLERSGDLESPPLVLERLVIQGLELYRGVVKNMFYLADDNGQMDEDVQRCRLVIDGEIMTAPFVAQMSETLMCHYIPLKACDIEMWQDDPETWIANEDLDHWEFDVRRSAERLFKDLVNQQRDRIVPELVQALQQPNVTPSFKLDGLYTALGLCASELYDHIDFCHWLRQHPPTDSPMSVSKWRIAWLIGKWVPVKFPTDERPHAYVALLEYARPGEPLVLRMEAIASLLACIDDWDFDATQFKPYLQLSIERITEMLGSVNQAELRMRMVNYLSAIVSRMQREIAPFAESIVRLIPLLWQSAAGENLYQTAVLSLVTKLVVALGVHSAALQPFVAPLVQHSIDLDDPAHVYLIVDGIDLWLALIRNASTIDPNLMALLRHIPRLLQSSTETLKSVLKVVEGYALLCGVDMMRNYGPALIGALHELVADTDMHVRAIAAGYTTLNVIVQCVQAELVGPALVESNMMWTPFTRIVDKKEAAMVLIHHAGFLSRIAVHYPQLFIEFLTAQDAQLTTMFAEHWVEIYDDVGQVAQRRLHALGLAVAIATTNDGVLKMLPLMVPIWNDVLSNTGDSQLYFSDRDDDEDDEFNEIVVPESERRRKLLSNDPAHKYDMKKAFSQSMAECERLNGVERFHAIIAQVSAEDLEDLKSQLS</sequence>
<name>A0A9W8IHN7_9FUNG</name>
<dbReference type="AlphaFoldDB" id="A0A9W8IHN7"/>
<dbReference type="GO" id="GO:0006606">
    <property type="term" value="P:protein import into nucleus"/>
    <property type="evidence" value="ECO:0007669"/>
    <property type="project" value="TreeGrafter"/>
</dbReference>
<proteinExistence type="inferred from homology"/>
<evidence type="ECO:0000256" key="4">
    <source>
        <dbReference type="ARBA" id="ARBA00023242"/>
    </source>
</evidence>
<evidence type="ECO:0000313" key="6">
    <source>
        <dbReference type="EMBL" id="KAJ2863885.1"/>
    </source>
</evidence>
<dbReference type="Pfam" id="PF03810">
    <property type="entry name" value="IBN_N"/>
    <property type="match status" value="1"/>
</dbReference>
<dbReference type="InterPro" id="IPR001494">
    <property type="entry name" value="Importin-beta_N"/>
</dbReference>
<evidence type="ECO:0000256" key="3">
    <source>
        <dbReference type="ARBA" id="ARBA00022448"/>
    </source>
</evidence>
<feature type="domain" description="Importin N-terminal" evidence="5">
    <location>
        <begin position="28"/>
        <end position="100"/>
    </location>
</feature>
<evidence type="ECO:0000259" key="5">
    <source>
        <dbReference type="PROSITE" id="PS50166"/>
    </source>
</evidence>
<dbReference type="Gene3D" id="1.25.10.10">
    <property type="entry name" value="Leucine-rich Repeat Variant"/>
    <property type="match status" value="1"/>
</dbReference>
<dbReference type="SMART" id="SM00913">
    <property type="entry name" value="IBN_N"/>
    <property type="match status" value="1"/>
</dbReference>
<comment type="caution">
    <text evidence="6">The sequence shown here is derived from an EMBL/GenBank/DDBJ whole genome shotgun (WGS) entry which is preliminary data.</text>
</comment>
<dbReference type="GO" id="GO:0005829">
    <property type="term" value="C:cytosol"/>
    <property type="evidence" value="ECO:0007669"/>
    <property type="project" value="TreeGrafter"/>
</dbReference>
<dbReference type="InterPro" id="IPR016024">
    <property type="entry name" value="ARM-type_fold"/>
</dbReference>
<dbReference type="GO" id="GO:0031267">
    <property type="term" value="F:small GTPase binding"/>
    <property type="evidence" value="ECO:0007669"/>
    <property type="project" value="InterPro"/>
</dbReference>
<dbReference type="PANTHER" id="PTHR10997:SF7">
    <property type="entry name" value="IMPORTIN-11"/>
    <property type="match status" value="1"/>
</dbReference>
<evidence type="ECO:0000256" key="1">
    <source>
        <dbReference type="ARBA" id="ARBA00004123"/>
    </source>
</evidence>
<evidence type="ECO:0000256" key="2">
    <source>
        <dbReference type="ARBA" id="ARBA00007991"/>
    </source>
</evidence>